<keyword evidence="2" id="KW-1185">Reference proteome</keyword>
<evidence type="ECO:0000313" key="2">
    <source>
        <dbReference type="Proteomes" id="UP000009131"/>
    </source>
</evidence>
<reference evidence="1 2" key="1">
    <citation type="journal article" date="2011" name="J. Gen. Appl. Microbiol.">
        <title>Draft genome sequencing of the enigmatic basidiomycete Mixia osmundae.</title>
        <authorList>
            <person name="Nishida H."/>
            <person name="Nagatsuka Y."/>
            <person name="Sugiyama J."/>
        </authorList>
    </citation>
    <scope>NUCLEOTIDE SEQUENCE [LARGE SCALE GENOMIC DNA]</scope>
    <source>
        <strain evidence="2">CBS 9802 / IAM 14324 / JCM 22182 / KY 12970</strain>
    </source>
</reference>
<reference evidence="1 2" key="2">
    <citation type="journal article" date="2012" name="Open Biol.">
        <title>Characteristics of nucleosomes and linker DNA regions on the genome of the basidiomycete Mixia osmundae revealed by mono- and dinucleosome mapping.</title>
        <authorList>
            <person name="Nishida H."/>
            <person name="Kondo S."/>
            <person name="Matsumoto T."/>
            <person name="Suzuki Y."/>
            <person name="Yoshikawa H."/>
            <person name="Taylor T.D."/>
            <person name="Sugiyama J."/>
        </authorList>
    </citation>
    <scope>NUCLEOTIDE SEQUENCE [LARGE SCALE GENOMIC DNA]</scope>
    <source>
        <strain evidence="2">CBS 9802 / IAM 14324 / JCM 22182 / KY 12970</strain>
    </source>
</reference>
<dbReference type="HOGENOM" id="CLU_2580303_0_0_1"/>
<proteinExistence type="predicted"/>
<accession>G7E6T4</accession>
<gene>
    <name evidence="1" type="primary">Mo05231</name>
    <name evidence="1" type="ORF">E5Q_05231</name>
</gene>
<comment type="caution">
    <text evidence="1">The sequence shown here is derived from an EMBL/GenBank/DDBJ whole genome shotgun (WGS) entry which is preliminary data.</text>
</comment>
<sequence length="87" mass="9772">MPKNSRKVARVQIARSTAQQNLVDCASSDHQQTGVSVQESVDSISYTTRQVDRSLNWLFNPSDLRLVDLQSHLTVILLRISLATHLL</sequence>
<dbReference type="Proteomes" id="UP000009131">
    <property type="component" value="Unassembled WGS sequence"/>
</dbReference>
<dbReference type="AlphaFoldDB" id="G7E6T4"/>
<evidence type="ECO:0000313" key="1">
    <source>
        <dbReference type="EMBL" id="GAA98544.1"/>
    </source>
</evidence>
<protein>
    <submittedName>
        <fullName evidence="1">Uncharacterized protein</fullName>
    </submittedName>
</protein>
<name>G7E6T4_MIXOS</name>
<dbReference type="EMBL" id="BABT02000153">
    <property type="protein sequence ID" value="GAA98544.1"/>
    <property type="molecule type" value="Genomic_DNA"/>
</dbReference>
<organism evidence="1 2">
    <name type="scientific">Mixia osmundae (strain CBS 9802 / IAM 14324 / JCM 22182 / KY 12970)</name>
    <dbReference type="NCBI Taxonomy" id="764103"/>
    <lineage>
        <taxon>Eukaryota</taxon>
        <taxon>Fungi</taxon>
        <taxon>Dikarya</taxon>
        <taxon>Basidiomycota</taxon>
        <taxon>Pucciniomycotina</taxon>
        <taxon>Mixiomycetes</taxon>
        <taxon>Mixiales</taxon>
        <taxon>Mixiaceae</taxon>
        <taxon>Mixia</taxon>
    </lineage>
</organism>
<dbReference type="InParanoid" id="G7E6T4"/>